<dbReference type="EMBL" id="HBGG01031570">
    <property type="protein sequence ID" value="CAD9214253.1"/>
    <property type="molecule type" value="Transcribed_RNA"/>
</dbReference>
<feature type="region of interest" description="Disordered" evidence="1">
    <location>
        <begin position="421"/>
        <end position="458"/>
    </location>
</feature>
<feature type="transmembrane region" description="Helical" evidence="2">
    <location>
        <begin position="231"/>
        <end position="254"/>
    </location>
</feature>
<organism evidence="4">
    <name type="scientific">Tetraselmis chuii</name>
    <dbReference type="NCBI Taxonomy" id="63592"/>
    <lineage>
        <taxon>Eukaryota</taxon>
        <taxon>Viridiplantae</taxon>
        <taxon>Chlorophyta</taxon>
        <taxon>core chlorophytes</taxon>
        <taxon>Chlorodendrophyceae</taxon>
        <taxon>Chlorodendrales</taxon>
        <taxon>Chlorodendraceae</taxon>
        <taxon>Tetraselmis</taxon>
    </lineage>
</organism>
<proteinExistence type="predicted"/>
<feature type="region of interest" description="Disordered" evidence="1">
    <location>
        <begin position="157"/>
        <end position="225"/>
    </location>
</feature>
<name>A0A7S1T2K8_9CHLO</name>
<keyword evidence="3" id="KW-0732">Signal</keyword>
<feature type="compositionally biased region" description="Polar residues" evidence="1">
    <location>
        <begin position="214"/>
        <end position="225"/>
    </location>
</feature>
<evidence type="ECO:0000256" key="2">
    <source>
        <dbReference type="SAM" id="Phobius"/>
    </source>
</evidence>
<dbReference type="AlphaFoldDB" id="A0A7S1T2K8"/>
<accession>A0A7S1T2K8</accession>
<feature type="region of interest" description="Disordered" evidence="1">
    <location>
        <begin position="348"/>
        <end position="371"/>
    </location>
</feature>
<feature type="compositionally biased region" description="Polar residues" evidence="1">
    <location>
        <begin position="426"/>
        <end position="444"/>
    </location>
</feature>
<protein>
    <recommendedName>
        <fullName evidence="5">Malectin-like domain-containing protein</fullName>
    </recommendedName>
</protein>
<feature type="signal peptide" evidence="3">
    <location>
        <begin position="1"/>
        <end position="23"/>
    </location>
</feature>
<keyword evidence="2" id="KW-0472">Membrane</keyword>
<sequence length="458" mass="47316">MKRPPALLPALLLILRQLSTGAGQSDLPIPRRCHLAVPCTSQLGCEPGTDSLERWVAGGDGVDVRLGVVCIDASGSRLYGTAGFFTYEIREEGSAEVLQEGKFNQFDVGLYAHVSPTLTLPLGAYSVTIKEGALENNRVPIANGRSYVLTAVTTAPPAPVVPSATTPNAVSSPNDSDSPAEPDGVRPGLDGEDAPQAAGGSPAAVATPVPPEGSSGQTEEAQPSGGENVTVIVLVAVLSVLAVSVFGTGVLCYVRGRDGGSPMKAFSRRPNAYAERPAKYKYSGDGGKDSSSCSLVDDGAHDLELGRGGSGSVVVHAQHRETTPQHLPQFKPSTAEGELLAQGGEVLAPPDFTAVSGPRRPGRGKRAKHSDEDHAILTGDVIRDASPPGAGPHLEGETGKPSVVAFGELMKLTEHLFSADEDVYRSPSSQPRTPGSVPLSNPLTPESGAFGRAPLAPP</sequence>
<keyword evidence="2" id="KW-1133">Transmembrane helix</keyword>
<reference evidence="4" key="1">
    <citation type="submission" date="2021-01" db="EMBL/GenBank/DDBJ databases">
        <authorList>
            <person name="Corre E."/>
            <person name="Pelletier E."/>
            <person name="Niang G."/>
            <person name="Scheremetjew M."/>
            <person name="Finn R."/>
            <person name="Kale V."/>
            <person name="Holt S."/>
            <person name="Cochrane G."/>
            <person name="Meng A."/>
            <person name="Brown T."/>
            <person name="Cohen L."/>
        </authorList>
    </citation>
    <scope>NUCLEOTIDE SEQUENCE</scope>
    <source>
        <strain evidence="4">PLY429</strain>
    </source>
</reference>
<keyword evidence="2" id="KW-0812">Transmembrane</keyword>
<evidence type="ECO:0000256" key="1">
    <source>
        <dbReference type="SAM" id="MobiDB-lite"/>
    </source>
</evidence>
<evidence type="ECO:0000313" key="4">
    <source>
        <dbReference type="EMBL" id="CAD9214253.1"/>
    </source>
</evidence>
<feature type="compositionally biased region" description="Low complexity" evidence="1">
    <location>
        <begin position="157"/>
        <end position="170"/>
    </location>
</feature>
<evidence type="ECO:0000256" key="3">
    <source>
        <dbReference type="SAM" id="SignalP"/>
    </source>
</evidence>
<evidence type="ECO:0008006" key="5">
    <source>
        <dbReference type="Google" id="ProtNLM"/>
    </source>
</evidence>
<gene>
    <name evidence="4" type="ORF">TCHU04912_LOCUS16492</name>
</gene>
<feature type="chain" id="PRO_5030893685" description="Malectin-like domain-containing protein" evidence="3">
    <location>
        <begin position="24"/>
        <end position="458"/>
    </location>
</feature>